<protein>
    <recommendedName>
        <fullName evidence="2">Glutamine amidotransferase type-2 domain-containing protein</fullName>
    </recommendedName>
</protein>
<dbReference type="EMBL" id="UINC01032250">
    <property type="protein sequence ID" value="SVB19600.1"/>
    <property type="molecule type" value="Genomic_DNA"/>
</dbReference>
<dbReference type="PANTHER" id="PTHR43284:SF1">
    <property type="entry name" value="ASPARAGINE SYNTHETASE"/>
    <property type="match status" value="1"/>
</dbReference>
<organism evidence="1">
    <name type="scientific">marine metagenome</name>
    <dbReference type="NCBI Taxonomy" id="408172"/>
    <lineage>
        <taxon>unclassified sequences</taxon>
        <taxon>metagenomes</taxon>
        <taxon>ecological metagenomes</taxon>
    </lineage>
</organism>
<accession>A0A382C0K3</accession>
<feature type="non-terminal residue" evidence="1">
    <location>
        <position position="226"/>
    </location>
</feature>
<evidence type="ECO:0000313" key="1">
    <source>
        <dbReference type="EMBL" id="SVB19600.1"/>
    </source>
</evidence>
<evidence type="ECO:0008006" key="2">
    <source>
        <dbReference type="Google" id="ProtNLM"/>
    </source>
</evidence>
<dbReference type="Gene3D" id="3.60.20.10">
    <property type="entry name" value="Glutamine Phosphoribosylpyrophosphate, subunit 1, domain 1"/>
    <property type="match status" value="1"/>
</dbReference>
<reference evidence="1" key="1">
    <citation type="submission" date="2018-05" db="EMBL/GenBank/DDBJ databases">
        <authorList>
            <person name="Lanie J.A."/>
            <person name="Ng W.-L."/>
            <person name="Kazmierczak K.M."/>
            <person name="Andrzejewski T.M."/>
            <person name="Davidsen T.M."/>
            <person name="Wayne K.J."/>
            <person name="Tettelin H."/>
            <person name="Glass J.I."/>
            <person name="Rusch D."/>
            <person name="Podicherti R."/>
            <person name="Tsui H.-C.T."/>
            <person name="Winkler M.E."/>
        </authorList>
    </citation>
    <scope>NUCLEOTIDE SEQUENCE</scope>
</reference>
<sequence>MFSIACKVGEAFSESEIESFRSLNPALNFFYRYKDSSSFRHFDLLVKHSRDRDKIFSKFEYGEESIILIGFPELKSCTDDFYSTIDGFFIGFHFSTHFIRALRDPVGSRALYYTFKDECYYFASEIKTFKAFKEITIKPRKEAIAEYLSFSFIPGTNTFLESVNEISLGSYLELKENSVGQVDYCNYHKNENGWDDLDEVELKEAFSHALDNSTKVCRGIFPQDPV</sequence>
<gene>
    <name evidence="1" type="ORF">METZ01_LOCUS172454</name>
</gene>
<dbReference type="SUPFAM" id="SSF56235">
    <property type="entry name" value="N-terminal nucleophile aminohydrolases (Ntn hydrolases)"/>
    <property type="match status" value="1"/>
</dbReference>
<dbReference type="InterPro" id="IPR029055">
    <property type="entry name" value="Ntn_hydrolases_N"/>
</dbReference>
<dbReference type="AlphaFoldDB" id="A0A382C0K3"/>
<name>A0A382C0K3_9ZZZZ</name>
<dbReference type="PANTHER" id="PTHR43284">
    <property type="entry name" value="ASPARAGINE SYNTHETASE (GLUTAMINE-HYDROLYZING)"/>
    <property type="match status" value="1"/>
</dbReference>
<proteinExistence type="predicted"/>
<dbReference type="InterPro" id="IPR051786">
    <property type="entry name" value="ASN_synthetase/amidase"/>
</dbReference>